<dbReference type="PANTHER" id="PTHR44252:SF3">
    <property type="entry name" value="D-ERYTHRULOSE REDUCTASE-RELATED"/>
    <property type="match status" value="1"/>
</dbReference>
<dbReference type="EMBL" id="PDLK01000002">
    <property type="protein sequence ID" value="PHH03915.1"/>
    <property type="molecule type" value="Genomic_DNA"/>
</dbReference>
<reference evidence="7" key="1">
    <citation type="submission" date="2017-09" db="EMBL/GenBank/DDBJ databases">
        <title>FDA dAtabase for Regulatory Grade micrObial Sequences (FDA-ARGOS): Supporting development and validation of Infectious Disease Dx tests.</title>
        <authorList>
            <person name="Minogue T."/>
            <person name="Wolcott M."/>
            <person name="Wasieloski L."/>
            <person name="Aguilar W."/>
            <person name="Moore D."/>
            <person name="Tallon L."/>
            <person name="Sadzewicz L."/>
            <person name="Ott S."/>
            <person name="Zhao X."/>
            <person name="Nagaraj S."/>
            <person name="Vavikolanu K."/>
            <person name="Aluvathingal J."/>
            <person name="Nadendla S."/>
            <person name="Sichtig H."/>
        </authorList>
    </citation>
    <scope>NUCLEOTIDE SEQUENCE [LARGE SCALE GENOMIC DNA]</scope>
    <source>
        <strain evidence="7">FDAARGOS_404</strain>
    </source>
</reference>
<dbReference type="GO" id="GO:0005997">
    <property type="term" value="P:xylulose metabolic process"/>
    <property type="evidence" value="ECO:0007669"/>
    <property type="project" value="TreeGrafter"/>
</dbReference>
<dbReference type="PROSITE" id="PS00061">
    <property type="entry name" value="ADH_SHORT"/>
    <property type="match status" value="1"/>
</dbReference>
<feature type="domain" description="Ketoreductase" evidence="4">
    <location>
        <begin position="14"/>
        <end position="181"/>
    </location>
</feature>
<evidence type="ECO:0000259" key="4">
    <source>
        <dbReference type="SMART" id="SM00822"/>
    </source>
</evidence>
<accession>A0A4U9HSI0</accession>
<dbReference type="Gene3D" id="3.40.50.720">
    <property type="entry name" value="NAD(P)-binding Rossmann-like Domain"/>
    <property type="match status" value="1"/>
</dbReference>
<evidence type="ECO:0000313" key="6">
    <source>
        <dbReference type="EMBL" id="VTP67264.1"/>
    </source>
</evidence>
<dbReference type="InterPro" id="IPR057326">
    <property type="entry name" value="KR_dom"/>
</dbReference>
<dbReference type="PRINTS" id="PR00081">
    <property type="entry name" value="GDHRDH"/>
</dbReference>
<sequence>MTFPEMPSFGLHGKRALVTGGSRGLGFACAIALAHAGAEVWIAARDRQALEAAAAFAAEHGRVLHPVALDITDVAQVGAVLAELPVFDILVNSAGLARHEPFLDASEASFDAVMAVNVRATFFISQRVAARMRDQRIAGSIIHLSSQMGHVGGPRRSVYCASKFALEGLTKAMALELGEDGIRVNTLCPTFIETALSAPSLAEPDFRRYVLDNITLRRLGKLEDIMGPVVFLASDAAGMITGSALMVDGGWTAT</sequence>
<dbReference type="FunFam" id="3.40.50.720:FF:000084">
    <property type="entry name" value="Short-chain dehydrogenase reductase"/>
    <property type="match status" value="1"/>
</dbReference>
<evidence type="ECO:0000313" key="7">
    <source>
        <dbReference type="Proteomes" id="UP000222768"/>
    </source>
</evidence>
<dbReference type="Pfam" id="PF13561">
    <property type="entry name" value="adh_short_C2"/>
    <property type="match status" value="1"/>
</dbReference>
<dbReference type="EMBL" id="LR590464">
    <property type="protein sequence ID" value="VTP67264.1"/>
    <property type="molecule type" value="Genomic_DNA"/>
</dbReference>
<dbReference type="SMART" id="SM00822">
    <property type="entry name" value="PKS_KR"/>
    <property type="match status" value="1"/>
</dbReference>
<gene>
    <name evidence="6" type="primary">gno</name>
    <name evidence="5" type="ORF">CRX53_07985</name>
    <name evidence="6" type="ORF">NCTC13032_02957</name>
</gene>
<proteinExistence type="inferred from homology"/>
<comment type="similarity">
    <text evidence="1">Belongs to the short-chain dehydrogenases/reductases (SDR) family.</text>
</comment>
<evidence type="ECO:0000313" key="8">
    <source>
        <dbReference type="Proteomes" id="UP000310719"/>
    </source>
</evidence>
<evidence type="ECO:0000256" key="3">
    <source>
        <dbReference type="ARBA" id="ARBA00022857"/>
    </source>
</evidence>
<evidence type="ECO:0000313" key="5">
    <source>
        <dbReference type="EMBL" id="PHH03915.1"/>
    </source>
</evidence>
<dbReference type="SUPFAM" id="SSF51735">
    <property type="entry name" value="NAD(P)-binding Rossmann-fold domains"/>
    <property type="match status" value="1"/>
</dbReference>
<dbReference type="InterPro" id="IPR002347">
    <property type="entry name" value="SDR_fam"/>
</dbReference>
<reference evidence="5" key="2">
    <citation type="submission" date="2017-09" db="EMBL/GenBank/DDBJ databases">
        <title>FDA dAtabase for Regulatory Grade micrObial Sequences (FDA-ARGOS): Supporting development and validation of Infectious Disease Dx tests.</title>
        <authorList>
            <person name="Minogue T."/>
            <person name="Wolcott M."/>
            <person name="Wasieloski L."/>
            <person name="Aguilar W."/>
            <person name="Moore D."/>
            <person name="Tallon L.J."/>
            <person name="Sadzewicz L."/>
            <person name="Ott S."/>
            <person name="Zhao X."/>
            <person name="Nagaraj S."/>
            <person name="Vavikolanu K."/>
            <person name="Aluvathingal J."/>
            <person name="Nadendla S."/>
            <person name="Sichtig H."/>
        </authorList>
    </citation>
    <scope>NUCLEOTIDE SEQUENCE</scope>
    <source>
        <strain evidence="5">FDAARGOS_404</strain>
    </source>
</reference>
<keyword evidence="6" id="KW-0560">Oxidoreductase</keyword>
<protein>
    <submittedName>
        <fullName evidence="5">3-oxoacyl-ACP reductase</fullName>
    </submittedName>
    <submittedName>
        <fullName evidence="6">Gluconate 5-dehydrogenase</fullName>
        <ecNumber evidence="6">1.1.1.69</ecNumber>
    </submittedName>
</protein>
<dbReference type="RefSeq" id="WP_032617785.1">
    <property type="nucleotide sequence ID" value="NZ_CP083630.1"/>
</dbReference>
<reference evidence="6 8" key="3">
    <citation type="submission" date="2019-05" db="EMBL/GenBank/DDBJ databases">
        <authorList>
            <consortium name="Pathogen Informatics"/>
        </authorList>
    </citation>
    <scope>NUCLEOTIDE SEQUENCE [LARGE SCALE GENOMIC DNA]</scope>
    <source>
        <strain evidence="6 8">NCTC13032</strain>
    </source>
</reference>
<dbReference type="Proteomes" id="UP000222768">
    <property type="component" value="Unassembled WGS sequence"/>
</dbReference>
<organism evidence="6 8">
    <name type="scientific">Leclercia adecarboxylata</name>
    <dbReference type="NCBI Taxonomy" id="83655"/>
    <lineage>
        <taxon>Bacteria</taxon>
        <taxon>Pseudomonadati</taxon>
        <taxon>Pseudomonadota</taxon>
        <taxon>Gammaproteobacteria</taxon>
        <taxon>Enterobacterales</taxon>
        <taxon>Enterobacteriaceae</taxon>
        <taxon>Leclercia</taxon>
    </lineage>
</organism>
<evidence type="ECO:0000256" key="1">
    <source>
        <dbReference type="ARBA" id="ARBA00006484"/>
    </source>
</evidence>
<name>A0A4U9HSI0_9ENTR</name>
<keyword evidence="3" id="KW-0521">NADP</keyword>
<dbReference type="InterPro" id="IPR036291">
    <property type="entry name" value="NAD(P)-bd_dom_sf"/>
</dbReference>
<dbReference type="Proteomes" id="UP000310719">
    <property type="component" value="Chromosome"/>
</dbReference>
<dbReference type="PRINTS" id="PR00080">
    <property type="entry name" value="SDRFAMILY"/>
</dbReference>
<dbReference type="InterPro" id="IPR051737">
    <property type="entry name" value="L-xylulose/Carbonyl_redctase"/>
</dbReference>
<comment type="subunit">
    <text evidence="2">Homotetramer.</text>
</comment>
<dbReference type="GO" id="GO:0006006">
    <property type="term" value="P:glucose metabolic process"/>
    <property type="evidence" value="ECO:0007669"/>
    <property type="project" value="TreeGrafter"/>
</dbReference>
<dbReference type="STRING" id="83655.APT61_12805"/>
<dbReference type="GO" id="GO:0050038">
    <property type="term" value="F:L-xylulose reductase (NADPH) activity"/>
    <property type="evidence" value="ECO:0007669"/>
    <property type="project" value="TreeGrafter"/>
</dbReference>
<dbReference type="GO" id="GO:0004090">
    <property type="term" value="F:carbonyl reductase (NADPH) activity"/>
    <property type="evidence" value="ECO:0007669"/>
    <property type="project" value="TreeGrafter"/>
</dbReference>
<dbReference type="GO" id="GO:0008874">
    <property type="term" value="F:gluconate 5-dehydrogenase activity"/>
    <property type="evidence" value="ECO:0007669"/>
    <property type="project" value="UniProtKB-EC"/>
</dbReference>
<dbReference type="EC" id="1.1.1.69" evidence="6"/>
<dbReference type="PANTHER" id="PTHR44252">
    <property type="entry name" value="D-ERYTHRULOSE REDUCTASE"/>
    <property type="match status" value="1"/>
</dbReference>
<dbReference type="InterPro" id="IPR020904">
    <property type="entry name" value="Sc_DH/Rdtase_CS"/>
</dbReference>
<evidence type="ECO:0000256" key="2">
    <source>
        <dbReference type="ARBA" id="ARBA00011881"/>
    </source>
</evidence>
<dbReference type="AlphaFoldDB" id="A0A4U9HSI0"/>